<name>A0AA88RRT9_9ASTE</name>
<evidence type="ECO:0000256" key="6">
    <source>
        <dbReference type="SAM" id="MobiDB-lite"/>
    </source>
</evidence>
<dbReference type="GO" id="GO:0005737">
    <property type="term" value="C:cytoplasm"/>
    <property type="evidence" value="ECO:0007669"/>
    <property type="project" value="UniProtKB-SubCell"/>
</dbReference>
<evidence type="ECO:0000256" key="4">
    <source>
        <dbReference type="ARBA" id="ARBA00022771"/>
    </source>
</evidence>
<keyword evidence="3" id="KW-0479">Metal-binding</keyword>
<evidence type="ECO:0000313" key="8">
    <source>
        <dbReference type="EMBL" id="KAK2987830.1"/>
    </source>
</evidence>
<keyword evidence="9" id="KW-1185">Reference proteome</keyword>
<dbReference type="Pfam" id="PF04770">
    <property type="entry name" value="ZF-HD_dimer"/>
    <property type="match status" value="1"/>
</dbReference>
<evidence type="ECO:0000256" key="1">
    <source>
        <dbReference type="ARBA" id="ARBA00004496"/>
    </source>
</evidence>
<gene>
    <name evidence="8" type="ORF">RJ640_010612</name>
</gene>
<dbReference type="GO" id="GO:0003700">
    <property type="term" value="F:DNA-binding transcription factor activity"/>
    <property type="evidence" value="ECO:0007669"/>
    <property type="project" value="TreeGrafter"/>
</dbReference>
<dbReference type="PANTHER" id="PTHR31948">
    <property type="entry name" value="ZINC-FINGER HOMEODOMAIN PROTEIN 2"/>
    <property type="match status" value="1"/>
</dbReference>
<evidence type="ECO:0000256" key="3">
    <source>
        <dbReference type="ARBA" id="ARBA00022723"/>
    </source>
</evidence>
<comment type="subcellular location">
    <subcellularLocation>
        <location evidence="1">Cytoplasm</location>
    </subcellularLocation>
</comment>
<proteinExistence type="predicted"/>
<feature type="region of interest" description="Disordered" evidence="6">
    <location>
        <begin position="1"/>
        <end position="21"/>
    </location>
</feature>
<dbReference type="PROSITE" id="PS51523">
    <property type="entry name" value="ZF_HD_DIMER"/>
    <property type="match status" value="1"/>
</dbReference>
<keyword evidence="2" id="KW-0963">Cytoplasm</keyword>
<evidence type="ECO:0000256" key="2">
    <source>
        <dbReference type="ARBA" id="ARBA00022490"/>
    </source>
</evidence>
<dbReference type="NCBIfam" id="TIGR01566">
    <property type="entry name" value="ZF_HD_prot_N"/>
    <property type="match status" value="1"/>
</dbReference>
<comment type="caution">
    <text evidence="8">The sequence shown here is derived from an EMBL/GenBank/DDBJ whole genome shotgun (WGS) entry which is preliminary data.</text>
</comment>
<dbReference type="Proteomes" id="UP001187471">
    <property type="component" value="Unassembled WGS sequence"/>
</dbReference>
<dbReference type="GO" id="GO:0008270">
    <property type="term" value="F:zinc ion binding"/>
    <property type="evidence" value="ECO:0007669"/>
    <property type="project" value="UniProtKB-KW"/>
</dbReference>
<protein>
    <recommendedName>
        <fullName evidence="7">ZF-HD dimerization-type domain-containing protein</fullName>
    </recommendedName>
</protein>
<evidence type="ECO:0000313" key="9">
    <source>
        <dbReference type="Proteomes" id="UP001187471"/>
    </source>
</evidence>
<keyword evidence="4" id="KW-0863">Zinc-finger</keyword>
<organism evidence="8 9">
    <name type="scientific">Escallonia rubra</name>
    <dbReference type="NCBI Taxonomy" id="112253"/>
    <lineage>
        <taxon>Eukaryota</taxon>
        <taxon>Viridiplantae</taxon>
        <taxon>Streptophyta</taxon>
        <taxon>Embryophyta</taxon>
        <taxon>Tracheophyta</taxon>
        <taxon>Spermatophyta</taxon>
        <taxon>Magnoliopsida</taxon>
        <taxon>eudicotyledons</taxon>
        <taxon>Gunneridae</taxon>
        <taxon>Pentapetalae</taxon>
        <taxon>asterids</taxon>
        <taxon>campanulids</taxon>
        <taxon>Escalloniales</taxon>
        <taxon>Escalloniaceae</taxon>
        <taxon>Escallonia</taxon>
    </lineage>
</organism>
<evidence type="ECO:0000259" key="7">
    <source>
        <dbReference type="PROSITE" id="PS51523"/>
    </source>
</evidence>
<dbReference type="InterPro" id="IPR006456">
    <property type="entry name" value="ZF_HD_homeobox_Cys/His_dimer"/>
</dbReference>
<reference evidence="8" key="1">
    <citation type="submission" date="2022-12" db="EMBL/GenBank/DDBJ databases">
        <title>Draft genome assemblies for two species of Escallonia (Escalloniales).</title>
        <authorList>
            <person name="Chanderbali A."/>
            <person name="Dervinis C."/>
            <person name="Anghel I."/>
            <person name="Soltis D."/>
            <person name="Soltis P."/>
            <person name="Zapata F."/>
        </authorList>
    </citation>
    <scope>NUCLEOTIDE SEQUENCE</scope>
    <source>
        <strain evidence="8">UCBG92.1500</strain>
        <tissue evidence="8">Leaf</tissue>
    </source>
</reference>
<keyword evidence="5" id="KW-0862">Zinc</keyword>
<dbReference type="GO" id="GO:0005634">
    <property type="term" value="C:nucleus"/>
    <property type="evidence" value="ECO:0007669"/>
    <property type="project" value="TreeGrafter"/>
</dbReference>
<dbReference type="AlphaFoldDB" id="A0AA88RRT9"/>
<dbReference type="EMBL" id="JAVXUO010000933">
    <property type="protein sequence ID" value="KAK2987830.1"/>
    <property type="molecule type" value="Genomic_DNA"/>
</dbReference>
<accession>A0AA88RRT9</accession>
<dbReference type="PANTHER" id="PTHR31948:SF162">
    <property type="entry name" value="MINI ZINC FINGER PROTEIN 2"/>
    <property type="match status" value="1"/>
</dbReference>
<evidence type="ECO:0000256" key="5">
    <source>
        <dbReference type="ARBA" id="ARBA00022833"/>
    </source>
</evidence>
<dbReference type="GO" id="GO:0000976">
    <property type="term" value="F:transcription cis-regulatory region binding"/>
    <property type="evidence" value="ECO:0007669"/>
    <property type="project" value="TreeGrafter"/>
</dbReference>
<feature type="domain" description="ZF-HD dimerization-type" evidence="7">
    <location>
        <begin position="27"/>
        <end position="76"/>
    </location>
</feature>
<dbReference type="GO" id="GO:0050793">
    <property type="term" value="P:regulation of developmental process"/>
    <property type="evidence" value="ECO:0007669"/>
    <property type="project" value="TreeGrafter"/>
</dbReference>
<sequence>MKKRQVVVRRGGSGRSTTTSVSRTVRYGECQKNHAASIGGYAVDGCREFMASGEEGTNAALTCAACGCHRNFHRREVDEVVSESSSPSSNNF</sequence>